<evidence type="ECO:0000313" key="1">
    <source>
        <dbReference type="EMBL" id="MBX0324826.1"/>
    </source>
</evidence>
<reference evidence="1 2" key="1">
    <citation type="submission" date="2021-06" db="EMBL/GenBank/DDBJ databases">
        <title>Halomicroarcula sp. a new haloarchaeum isolated from saline soil.</title>
        <authorList>
            <person name="Duran-Viseras A."/>
            <person name="Sanchez-Porro C."/>
            <person name="Ventosa A."/>
        </authorList>
    </citation>
    <scope>NUCLEOTIDE SEQUENCE [LARGE SCALE GENOMIC DNA]</scope>
    <source>
        <strain evidence="1 2">F13</strain>
    </source>
</reference>
<protein>
    <submittedName>
        <fullName evidence="1">Uncharacterized protein</fullName>
    </submittedName>
</protein>
<name>A0AAW4PW28_9EURY</name>
<dbReference type="Proteomes" id="UP001430377">
    <property type="component" value="Unassembled WGS sequence"/>
</dbReference>
<dbReference type="AlphaFoldDB" id="A0AAW4PW28"/>
<comment type="caution">
    <text evidence="1">The sequence shown here is derived from an EMBL/GenBank/DDBJ whole genome shotgun (WGS) entry which is preliminary data.</text>
</comment>
<dbReference type="EMBL" id="RKLR01000008">
    <property type="protein sequence ID" value="MBX0324826.1"/>
    <property type="molecule type" value="Genomic_DNA"/>
</dbReference>
<gene>
    <name evidence="1" type="ORF">EGH21_17505</name>
</gene>
<dbReference type="RefSeq" id="WP_220619750.1">
    <property type="nucleotide sequence ID" value="NZ_RKLR01000008.1"/>
</dbReference>
<keyword evidence="2" id="KW-1185">Reference proteome</keyword>
<proteinExistence type="predicted"/>
<evidence type="ECO:0000313" key="2">
    <source>
        <dbReference type="Proteomes" id="UP001430377"/>
    </source>
</evidence>
<sequence length="250" mass="28595">MDFDQQRYYLDTIEKKHPETVYFHFHDSAHGPNEWSNEKKVITFARALNLLPGISYSQDGRGEPVITYEGTTYRTTDSGVTIDIHEGTRTIDPTTYEVQHNDNFWVRITTKSATATTSGDNTRTGKLVFDVNNRRLNFEGSNYEQAGTEQFQFRDDDNPYTWFNTGEPVTLATALNTIPSIEYSQESKKGHVIQYDAGEKFGGTYRSSTGGTEIIIRQRTADVNPEQYQLRNGDLIWVYVHTDQAPDNEH</sequence>
<accession>A0AAW4PW28</accession>
<organism evidence="1 2">
    <name type="scientific">Haloarcula rubra</name>
    <dbReference type="NCBI Taxonomy" id="2487747"/>
    <lineage>
        <taxon>Archaea</taxon>
        <taxon>Methanobacteriati</taxon>
        <taxon>Methanobacteriota</taxon>
        <taxon>Stenosarchaea group</taxon>
        <taxon>Halobacteria</taxon>
        <taxon>Halobacteriales</taxon>
        <taxon>Haloarculaceae</taxon>
        <taxon>Haloarcula</taxon>
    </lineage>
</organism>